<protein>
    <submittedName>
        <fullName evidence="2">Uncharacterized protein</fullName>
    </submittedName>
</protein>
<evidence type="ECO:0000313" key="2">
    <source>
        <dbReference type="EMBL" id="KAL0413071.1"/>
    </source>
</evidence>
<feature type="region of interest" description="Disordered" evidence="1">
    <location>
        <begin position="35"/>
        <end position="61"/>
    </location>
</feature>
<sequence>MRFMKTPNNEIEKHKVVDPQERDTQALQVVQGALITPPSRGAGGSSAPNESVDLVRNNTSSDTFSRRFAPRLLETMQKMIAAACGRK</sequence>
<organism evidence="2">
    <name type="scientific">Sesamum radiatum</name>
    <name type="common">Black benniseed</name>
    <dbReference type="NCBI Taxonomy" id="300843"/>
    <lineage>
        <taxon>Eukaryota</taxon>
        <taxon>Viridiplantae</taxon>
        <taxon>Streptophyta</taxon>
        <taxon>Embryophyta</taxon>
        <taxon>Tracheophyta</taxon>
        <taxon>Spermatophyta</taxon>
        <taxon>Magnoliopsida</taxon>
        <taxon>eudicotyledons</taxon>
        <taxon>Gunneridae</taxon>
        <taxon>Pentapetalae</taxon>
        <taxon>asterids</taxon>
        <taxon>lamiids</taxon>
        <taxon>Lamiales</taxon>
        <taxon>Pedaliaceae</taxon>
        <taxon>Sesamum</taxon>
    </lineage>
</organism>
<name>A0AAW2UBB2_SESRA</name>
<evidence type="ECO:0000256" key="1">
    <source>
        <dbReference type="SAM" id="MobiDB-lite"/>
    </source>
</evidence>
<gene>
    <name evidence="2" type="ORF">Sradi_1508800</name>
</gene>
<proteinExistence type="predicted"/>
<dbReference type="AlphaFoldDB" id="A0AAW2UBB2"/>
<accession>A0AAW2UBB2</accession>
<dbReference type="EMBL" id="JACGWJ010000006">
    <property type="protein sequence ID" value="KAL0413071.1"/>
    <property type="molecule type" value="Genomic_DNA"/>
</dbReference>
<reference evidence="2" key="2">
    <citation type="journal article" date="2024" name="Plant">
        <title>Genomic evolution and insights into agronomic trait innovations of Sesamum species.</title>
        <authorList>
            <person name="Miao H."/>
            <person name="Wang L."/>
            <person name="Qu L."/>
            <person name="Liu H."/>
            <person name="Sun Y."/>
            <person name="Le M."/>
            <person name="Wang Q."/>
            <person name="Wei S."/>
            <person name="Zheng Y."/>
            <person name="Lin W."/>
            <person name="Duan Y."/>
            <person name="Cao H."/>
            <person name="Xiong S."/>
            <person name="Wang X."/>
            <person name="Wei L."/>
            <person name="Li C."/>
            <person name="Ma Q."/>
            <person name="Ju M."/>
            <person name="Zhao R."/>
            <person name="Li G."/>
            <person name="Mu C."/>
            <person name="Tian Q."/>
            <person name="Mei H."/>
            <person name="Zhang T."/>
            <person name="Gao T."/>
            <person name="Zhang H."/>
        </authorList>
    </citation>
    <scope>NUCLEOTIDE SEQUENCE</scope>
    <source>
        <strain evidence="2">G02</strain>
    </source>
</reference>
<reference evidence="2" key="1">
    <citation type="submission" date="2020-06" db="EMBL/GenBank/DDBJ databases">
        <authorList>
            <person name="Li T."/>
            <person name="Hu X."/>
            <person name="Zhang T."/>
            <person name="Song X."/>
            <person name="Zhang H."/>
            <person name="Dai N."/>
            <person name="Sheng W."/>
            <person name="Hou X."/>
            <person name="Wei L."/>
        </authorList>
    </citation>
    <scope>NUCLEOTIDE SEQUENCE</scope>
    <source>
        <strain evidence="2">G02</strain>
        <tissue evidence="2">Leaf</tissue>
    </source>
</reference>
<comment type="caution">
    <text evidence="2">The sequence shown here is derived from an EMBL/GenBank/DDBJ whole genome shotgun (WGS) entry which is preliminary data.</text>
</comment>